<proteinExistence type="inferred from homology"/>
<dbReference type="OrthoDB" id="9758568at2"/>
<feature type="coiled-coil region" evidence="3">
    <location>
        <begin position="193"/>
        <end position="241"/>
    </location>
</feature>
<dbReference type="Pfam" id="PF13654">
    <property type="entry name" value="AAA_32"/>
    <property type="match status" value="1"/>
</dbReference>
<comment type="similarity">
    <text evidence="2">Belongs to the peptidase S16 family.</text>
</comment>
<evidence type="ECO:0000313" key="6">
    <source>
        <dbReference type="Proteomes" id="UP000295830"/>
    </source>
</evidence>
<evidence type="ECO:0000256" key="3">
    <source>
        <dbReference type="SAM" id="Coils"/>
    </source>
</evidence>
<evidence type="ECO:0000256" key="2">
    <source>
        <dbReference type="PROSITE-ProRule" id="PRU01122"/>
    </source>
</evidence>
<dbReference type="RefSeq" id="WP_133736779.1">
    <property type="nucleotide sequence ID" value="NZ_SOAX01000006.1"/>
</dbReference>
<dbReference type="PRINTS" id="PR00830">
    <property type="entry name" value="ENDOLAPTASE"/>
</dbReference>
<keyword evidence="1 2" id="KW-0645">Protease</keyword>
<keyword evidence="2" id="KW-0720">Serine protease</keyword>
<dbReference type="Pfam" id="PF05362">
    <property type="entry name" value="Lon_C"/>
    <property type="match status" value="1"/>
</dbReference>
<dbReference type="InterPro" id="IPR020568">
    <property type="entry name" value="Ribosomal_Su5_D2-typ_SF"/>
</dbReference>
<dbReference type="InterPro" id="IPR027065">
    <property type="entry name" value="Lon_Prtase"/>
</dbReference>
<dbReference type="InterPro" id="IPR041699">
    <property type="entry name" value="AAA_32"/>
</dbReference>
<gene>
    <name evidence="5" type="ORF">DES49_2543</name>
</gene>
<dbReference type="PANTHER" id="PTHR10046">
    <property type="entry name" value="ATP DEPENDENT LON PROTEASE FAMILY MEMBER"/>
    <property type="match status" value="1"/>
</dbReference>
<dbReference type="Gene3D" id="3.40.50.300">
    <property type="entry name" value="P-loop containing nucleotide triphosphate hydrolases"/>
    <property type="match status" value="1"/>
</dbReference>
<name>A0A4R7JM26_9GAMM</name>
<dbReference type="GO" id="GO:0006508">
    <property type="term" value="P:proteolysis"/>
    <property type="evidence" value="ECO:0007669"/>
    <property type="project" value="UniProtKB-KW"/>
</dbReference>
<dbReference type="InterPro" id="IPR046844">
    <property type="entry name" value="Lon-like_helical"/>
</dbReference>
<dbReference type="GO" id="GO:0005524">
    <property type="term" value="F:ATP binding"/>
    <property type="evidence" value="ECO:0007669"/>
    <property type="project" value="InterPro"/>
</dbReference>
<dbReference type="SUPFAM" id="SSF54211">
    <property type="entry name" value="Ribosomal protein S5 domain 2-like"/>
    <property type="match status" value="1"/>
</dbReference>
<dbReference type="PROSITE" id="PS51786">
    <property type="entry name" value="LON_PROTEOLYTIC"/>
    <property type="match status" value="1"/>
</dbReference>
<dbReference type="GO" id="GO:0030163">
    <property type="term" value="P:protein catabolic process"/>
    <property type="evidence" value="ECO:0007669"/>
    <property type="project" value="InterPro"/>
</dbReference>
<dbReference type="InterPro" id="IPR027417">
    <property type="entry name" value="P-loop_NTPase"/>
</dbReference>
<dbReference type="AlphaFoldDB" id="A0A4R7JM26"/>
<protein>
    <recommendedName>
        <fullName evidence="2">endopeptidase La</fullName>
        <ecNumber evidence="2">3.4.21.53</ecNumber>
    </recommendedName>
</protein>
<dbReference type="InterPro" id="IPR008269">
    <property type="entry name" value="Lon_proteolytic"/>
</dbReference>
<feature type="active site" evidence="2">
    <location>
        <position position="650"/>
    </location>
</feature>
<evidence type="ECO:0000313" key="5">
    <source>
        <dbReference type="EMBL" id="TDT38566.1"/>
    </source>
</evidence>
<feature type="domain" description="Lon proteolytic" evidence="4">
    <location>
        <begin position="560"/>
        <end position="755"/>
    </location>
</feature>
<sequence length="792" mass="89390">MKPLATKQLYKACVLKELPFASTDALEPLNEIVGQDRAREAVRFALAMPHNGYNVYALGRSGLGKRTMMLRYLEQKPEPTEKASDWCYVANYDDPRNPRVLRLPGGTGDRLRQDVDRLVSRLVKVIPQAFDSDTYQSRFEDLKQRYAVRQEQALNALSEEARQHNVDLSMSTPGGYRLTAMNGDEPHTNESFSALSEEEKRSFEETIRDLEKKLRRVIRQIAEWEEEHAEQQHKLNEETLDHVSSHLIDELAERYGDYPGVAEHFQAMKSDIAENLDIFLEDGEDKAAFAYASLEQRLPRRYRINLLVSRTDDSVPVVVEENPTYHNLFGFIENVTYKGTVYTDFSLIRPGSLHRANGGYLLMDATKVLEHAFVWDALKRALRSREISIHSLERELTLSGTISLEPEAVPLDVKLVLFGDRDTWLVLQEYDPEFAELFRVTADFENEMPRTTDSQALYAKFIASLCQDKKLLPCNRKAVARVIEYSARLAEHQDRLSLHAVDIANLLRESDFHARELEAGRIEDEHIRKALASADYRSGRIRDEFLRGFSDGSTLISLRGEVVGQINALSVLSTGGYEFGLPNRISATCQYGDGDVIHIERDVKLSGSIHSKGVMILSAWLSSRFAREQPMPLTATLTFEQSYAEIDGDSASLGELCAIISSLSELPIRQDRAVTGSVNQFGEVQPVGGVNEKVEGFHDACVARGDSKDKAVILPAMNVQNLMLDSRVRDSVRDHGFQVYPVTTVEEALELLLGMPAGTPDKQGQYPADTVYGRIERRLAELRRRQDDEKSG</sequence>
<dbReference type="InterPro" id="IPR014721">
    <property type="entry name" value="Ribsml_uS5_D2-typ_fold_subgr"/>
</dbReference>
<keyword evidence="6" id="KW-1185">Reference proteome</keyword>
<feature type="active site" evidence="2">
    <location>
        <position position="693"/>
    </location>
</feature>
<dbReference type="GO" id="GO:0004176">
    <property type="term" value="F:ATP-dependent peptidase activity"/>
    <property type="evidence" value="ECO:0007669"/>
    <property type="project" value="UniProtKB-UniRule"/>
</dbReference>
<evidence type="ECO:0000259" key="4">
    <source>
        <dbReference type="PROSITE" id="PS51786"/>
    </source>
</evidence>
<dbReference type="SUPFAM" id="SSF52540">
    <property type="entry name" value="P-loop containing nucleoside triphosphate hydrolases"/>
    <property type="match status" value="1"/>
</dbReference>
<comment type="caution">
    <text evidence="5">The sequence shown here is derived from an EMBL/GenBank/DDBJ whole genome shotgun (WGS) entry which is preliminary data.</text>
</comment>
<dbReference type="Gene3D" id="1.10.8.60">
    <property type="match status" value="1"/>
</dbReference>
<dbReference type="InterPro" id="IPR046843">
    <property type="entry name" value="LonB_AAA-LID"/>
</dbReference>
<dbReference type="EMBL" id="SOAX01000006">
    <property type="protein sequence ID" value="TDT38566.1"/>
    <property type="molecule type" value="Genomic_DNA"/>
</dbReference>
<dbReference type="EC" id="3.4.21.53" evidence="2"/>
<evidence type="ECO:0000256" key="1">
    <source>
        <dbReference type="ARBA" id="ARBA00022670"/>
    </source>
</evidence>
<reference evidence="5 6" key="1">
    <citation type="submission" date="2019-03" db="EMBL/GenBank/DDBJ databases">
        <title>Genomic Encyclopedia of Type Strains, Phase IV (KMG-IV): sequencing the most valuable type-strain genomes for metagenomic binning, comparative biology and taxonomic classification.</title>
        <authorList>
            <person name="Goeker M."/>
        </authorList>
    </citation>
    <scope>NUCLEOTIDE SEQUENCE [LARGE SCALE GENOMIC DNA]</scope>
    <source>
        <strain evidence="5 6">DSM 15505</strain>
    </source>
</reference>
<dbReference type="Pfam" id="PF20436">
    <property type="entry name" value="LonB_AAA-LID"/>
    <property type="match status" value="1"/>
</dbReference>
<dbReference type="GO" id="GO:0004252">
    <property type="term" value="F:serine-type endopeptidase activity"/>
    <property type="evidence" value="ECO:0007669"/>
    <property type="project" value="UniProtKB-UniRule"/>
</dbReference>
<dbReference type="Proteomes" id="UP000295830">
    <property type="component" value="Unassembled WGS sequence"/>
</dbReference>
<keyword evidence="2" id="KW-0378">Hydrolase</keyword>
<accession>A0A4R7JM26</accession>
<organism evidence="5 6">
    <name type="scientific">Halospina denitrificans</name>
    <dbReference type="NCBI Taxonomy" id="332522"/>
    <lineage>
        <taxon>Bacteria</taxon>
        <taxon>Pseudomonadati</taxon>
        <taxon>Pseudomonadota</taxon>
        <taxon>Gammaproteobacteria</taxon>
        <taxon>Halospina</taxon>
    </lineage>
</organism>
<dbReference type="Gene3D" id="3.30.230.10">
    <property type="match status" value="1"/>
</dbReference>
<keyword evidence="3" id="KW-0175">Coiled coil</keyword>
<dbReference type="Pfam" id="PF20437">
    <property type="entry name" value="LonC_helical"/>
    <property type="match status" value="1"/>
</dbReference>
<comment type="catalytic activity">
    <reaction evidence="2">
        <text>Hydrolysis of proteins in presence of ATP.</text>
        <dbReference type="EC" id="3.4.21.53"/>
    </reaction>
</comment>